<evidence type="ECO:0000313" key="2">
    <source>
        <dbReference type="Proteomes" id="UP000092482"/>
    </source>
</evidence>
<keyword evidence="2" id="KW-1185">Reference proteome</keyword>
<accession>A0A1B1NBB3</accession>
<reference evidence="1 2" key="1">
    <citation type="submission" date="2016-03" db="EMBL/GenBank/DDBJ databases">
        <title>Shallow-sea hydrothermal system.</title>
        <authorList>
            <person name="Tang K."/>
        </authorList>
    </citation>
    <scope>NUCLEOTIDE SEQUENCE [LARGE SCALE GENOMIC DNA]</scope>
    <source>
        <strain evidence="1 2">JLT9</strain>
    </source>
</reference>
<gene>
    <name evidence="1" type="ORF">SGUI_1324</name>
</gene>
<sequence>MDTEVERVVRRWEQLPLERALAAYPAVRELVQDIADETADATGLGRQVVPDHGPGVVMDQLRVMFFDRREAGLAEEDLLGRVTALRRSLP</sequence>
<dbReference type="RefSeq" id="WP_157621762.1">
    <property type="nucleotide sequence ID" value="NZ_CP014989.1"/>
</dbReference>
<evidence type="ECO:0000313" key="1">
    <source>
        <dbReference type="EMBL" id="ANS78720.1"/>
    </source>
</evidence>
<dbReference type="Proteomes" id="UP000092482">
    <property type="component" value="Chromosome"/>
</dbReference>
<proteinExistence type="predicted"/>
<dbReference type="KEGG" id="serj:SGUI_1324"/>
<dbReference type="OrthoDB" id="4870634at2"/>
<name>A0A1B1NBB3_9MICO</name>
<protein>
    <submittedName>
        <fullName evidence="1">Uncharacterized protein</fullName>
    </submittedName>
</protein>
<organism evidence="1 2">
    <name type="scientific">Serinicoccus hydrothermalis</name>
    <dbReference type="NCBI Taxonomy" id="1758689"/>
    <lineage>
        <taxon>Bacteria</taxon>
        <taxon>Bacillati</taxon>
        <taxon>Actinomycetota</taxon>
        <taxon>Actinomycetes</taxon>
        <taxon>Micrococcales</taxon>
        <taxon>Ornithinimicrobiaceae</taxon>
        <taxon>Serinicoccus</taxon>
    </lineage>
</organism>
<dbReference type="AlphaFoldDB" id="A0A1B1NBB3"/>
<dbReference type="EMBL" id="CP014989">
    <property type="protein sequence ID" value="ANS78720.1"/>
    <property type="molecule type" value="Genomic_DNA"/>
</dbReference>